<name>A0A6M3XRT7_9ZZZZ</name>
<sequence length="127" mass="13951">MAPSPPRPSWGKVAPWCCHAAMWEISLHAAGEFTRRPGGWGPGIIHETPTGAYQVLKRYLFRIQATLADGSSAPAFARPWLRYGYGASEAEARRSVMKEFNDVFNPAGSKPSYLFTGSPVLDIRRAA</sequence>
<evidence type="ECO:0000313" key="1">
    <source>
        <dbReference type="EMBL" id="QJI00619.1"/>
    </source>
</evidence>
<gene>
    <name evidence="1" type="ORF">TM448B02009_0014</name>
</gene>
<proteinExistence type="predicted"/>
<reference evidence="1" key="1">
    <citation type="submission" date="2020-03" db="EMBL/GenBank/DDBJ databases">
        <title>The deep terrestrial virosphere.</title>
        <authorList>
            <person name="Holmfeldt K."/>
            <person name="Nilsson E."/>
            <person name="Simone D."/>
            <person name="Lopez-Fernandez M."/>
            <person name="Wu X."/>
            <person name="de Brujin I."/>
            <person name="Lundin D."/>
            <person name="Andersson A."/>
            <person name="Bertilsson S."/>
            <person name="Dopson M."/>
        </authorList>
    </citation>
    <scope>NUCLEOTIDE SEQUENCE</scope>
    <source>
        <strain evidence="1">TM448B02009</strain>
    </source>
</reference>
<protein>
    <submittedName>
        <fullName evidence="1">Uncharacterized protein</fullName>
    </submittedName>
</protein>
<dbReference type="AlphaFoldDB" id="A0A6M3XRT7"/>
<organism evidence="1">
    <name type="scientific">viral metagenome</name>
    <dbReference type="NCBI Taxonomy" id="1070528"/>
    <lineage>
        <taxon>unclassified sequences</taxon>
        <taxon>metagenomes</taxon>
        <taxon>organismal metagenomes</taxon>
    </lineage>
</organism>
<dbReference type="EMBL" id="MT144864">
    <property type="protein sequence ID" value="QJI00619.1"/>
    <property type="molecule type" value="Genomic_DNA"/>
</dbReference>
<accession>A0A6M3XRT7</accession>